<dbReference type="SMART" id="SM01043">
    <property type="entry name" value="BTAD"/>
    <property type="match status" value="1"/>
</dbReference>
<evidence type="ECO:0000313" key="6">
    <source>
        <dbReference type="Proteomes" id="UP000599074"/>
    </source>
</evidence>
<protein>
    <submittedName>
        <fullName evidence="5">SARP family transcriptional regulator</fullName>
    </submittedName>
</protein>
<evidence type="ECO:0000256" key="3">
    <source>
        <dbReference type="SAM" id="MobiDB-lite"/>
    </source>
</evidence>
<dbReference type="Pfam" id="PF03704">
    <property type="entry name" value="BTAD"/>
    <property type="match status" value="1"/>
</dbReference>
<dbReference type="GO" id="GO:0006355">
    <property type="term" value="P:regulation of DNA-templated transcription"/>
    <property type="evidence" value="ECO:0007669"/>
    <property type="project" value="InterPro"/>
</dbReference>
<dbReference type="InterPro" id="IPR027417">
    <property type="entry name" value="P-loop_NTPase"/>
</dbReference>
<feature type="compositionally biased region" description="Basic and acidic residues" evidence="3">
    <location>
        <begin position="1066"/>
        <end position="1086"/>
    </location>
</feature>
<dbReference type="InterPro" id="IPR005158">
    <property type="entry name" value="BTAD"/>
</dbReference>
<keyword evidence="6" id="KW-1185">Reference proteome</keyword>
<keyword evidence="1" id="KW-0805">Transcription regulation</keyword>
<dbReference type="GO" id="GO:0043531">
    <property type="term" value="F:ADP binding"/>
    <property type="evidence" value="ECO:0007669"/>
    <property type="project" value="InterPro"/>
</dbReference>
<dbReference type="SUPFAM" id="SSF48452">
    <property type="entry name" value="TPR-like"/>
    <property type="match status" value="3"/>
</dbReference>
<dbReference type="InterPro" id="IPR051677">
    <property type="entry name" value="AfsR-DnrI-RedD_regulator"/>
</dbReference>
<dbReference type="GO" id="GO:0003677">
    <property type="term" value="F:DNA binding"/>
    <property type="evidence" value="ECO:0007669"/>
    <property type="project" value="InterPro"/>
</dbReference>
<dbReference type="InterPro" id="IPR016032">
    <property type="entry name" value="Sig_transdc_resp-reg_C-effctor"/>
</dbReference>
<dbReference type="SMART" id="SM00028">
    <property type="entry name" value="TPR"/>
    <property type="match status" value="7"/>
</dbReference>
<evidence type="ECO:0000259" key="4">
    <source>
        <dbReference type="SMART" id="SM01043"/>
    </source>
</evidence>
<dbReference type="SUPFAM" id="SSF46894">
    <property type="entry name" value="C-terminal effector domain of the bipartite response regulators"/>
    <property type="match status" value="1"/>
</dbReference>
<dbReference type="InterPro" id="IPR036388">
    <property type="entry name" value="WH-like_DNA-bd_sf"/>
</dbReference>
<evidence type="ECO:0000256" key="1">
    <source>
        <dbReference type="ARBA" id="ARBA00023015"/>
    </source>
</evidence>
<sequence length="1094" mass="116123">MGEDRVDFRVLGPLEAAVGGRVVAVGPPRVERILATLLLEPNRSVTLSNLTAALWDGNAPSSADQQVRNGAAALRRALVAAGAPVDIVVAGHGGYRLAIEPGCVDARRFTENLDRARLLARQGRLEQATDGARAALGLWRGDPFTGMDGRFIRSAATRLVEQRITALEEYVEWELALGRDERVSGELGRLVDEYPHREVFVGQWMRLLYRAGRHVEALAAYRQLRRRLVDEFGVEPGPDLQRLHTAILTGDPGLRTPAPGPVTLARPVPPPSPDGGTVRPAQLPPKPTGFVGRAAHLAELDGLLPDEGQPDAHAVVVAITGSAGVGKTALAVHWASRARRRFPDGQLYVNLRGYDPRPPVPPVQALGHLLCGLGVAPERIPPGLEDAAAMYRSVLADRRVLVLLDNAADAEQVRPLLPGGSSSFVVVTSRRRLGGLVALDGARELFLEVLSPDEARTLLAGILGAERVDGEPTAAADLARLCGYLPLAVRVAAANLARPGRSLAAYTADLRDGNRLAALTVTGDERATVRATFDLSYAALPAAASRLFRLVGLVPGPDLTVAAAAALLDATTGEAAQAVAHLTAACLLEEHVPDRYTCHDLLRAYAAGRVYDDCDEAARRAALGRLFDYYLHTADAAARVVYPHLVRLPVPAGSGSAVFDERTTAVAWLDSERANLVAAISHAADHGPLPVAWLLADAARGVLALGMHVPDALAAATAALRAARAAGHLAGEAAARIGLATPQWLRGRAAEARDQYLRACELAGLAGWEEGVAAAMGNVAAIDIELGHRQQAARRLADVLEINRRLGRLAGQASNLNNLAYLHADLGDLEQAADHARQAIVLYQKTGSRSGEAFALTNLGQAEQRMGYLDEAVSHLDAAVALHRELGNRGSQADALNGLAAAHRDAGRHAEALELAGAALELADGTGYQKFRADAFNVLGTVYRELGCCQRSRDHHERALESARTIGNPYAEATALIGLAAVLTRQDRYDQAADLAREALRVSTDMGFATLRAQALTCLARVQLAVGSLAEACRDGECAVTALRGTGARLELTRTHALLAEVHERAGRPDHAAEHRRRAADLRVEAGDPATRPG</sequence>
<dbReference type="Gene3D" id="3.40.50.300">
    <property type="entry name" value="P-loop containing nucleotide triphosphate hydrolases"/>
    <property type="match status" value="1"/>
</dbReference>
<dbReference type="Gene3D" id="1.10.10.10">
    <property type="entry name" value="Winged helix-like DNA-binding domain superfamily/Winged helix DNA-binding domain"/>
    <property type="match status" value="1"/>
</dbReference>
<accession>A0A8J3TF71</accession>
<dbReference type="Pfam" id="PF13374">
    <property type="entry name" value="TPR_10"/>
    <property type="match status" value="1"/>
</dbReference>
<dbReference type="PANTHER" id="PTHR35807:SF1">
    <property type="entry name" value="TRANSCRIPTIONAL REGULATOR REDD"/>
    <property type="match status" value="1"/>
</dbReference>
<dbReference type="CDD" id="cd15831">
    <property type="entry name" value="BTAD"/>
    <property type="match status" value="1"/>
</dbReference>
<dbReference type="InterPro" id="IPR011990">
    <property type="entry name" value="TPR-like_helical_dom_sf"/>
</dbReference>
<feature type="region of interest" description="Disordered" evidence="3">
    <location>
        <begin position="1066"/>
        <end position="1094"/>
    </location>
</feature>
<keyword evidence="2" id="KW-0804">Transcription</keyword>
<dbReference type="Gene3D" id="1.25.40.10">
    <property type="entry name" value="Tetratricopeptide repeat domain"/>
    <property type="match status" value="3"/>
</dbReference>
<dbReference type="PRINTS" id="PR00364">
    <property type="entry name" value="DISEASERSIST"/>
</dbReference>
<name>A0A8J3TF71_9ACTN</name>
<proteinExistence type="predicted"/>
<gene>
    <name evidence="5" type="ORF">Pme01_42890</name>
</gene>
<dbReference type="SUPFAM" id="SSF52540">
    <property type="entry name" value="P-loop containing nucleoside triphosphate hydrolases"/>
    <property type="match status" value="1"/>
</dbReference>
<reference evidence="5" key="1">
    <citation type="submission" date="2021-01" db="EMBL/GenBank/DDBJ databases">
        <title>Whole genome shotgun sequence of Planosporangium mesophilum NBRC 109066.</title>
        <authorList>
            <person name="Komaki H."/>
            <person name="Tamura T."/>
        </authorList>
    </citation>
    <scope>NUCLEOTIDE SEQUENCE</scope>
    <source>
        <strain evidence="5">NBRC 109066</strain>
    </source>
</reference>
<comment type="caution">
    <text evidence="5">The sequence shown here is derived from an EMBL/GenBank/DDBJ whole genome shotgun (WGS) entry which is preliminary data.</text>
</comment>
<dbReference type="InterPro" id="IPR019734">
    <property type="entry name" value="TPR_rpt"/>
</dbReference>
<dbReference type="Pfam" id="PF13424">
    <property type="entry name" value="TPR_12"/>
    <property type="match status" value="2"/>
</dbReference>
<dbReference type="Proteomes" id="UP000599074">
    <property type="component" value="Unassembled WGS sequence"/>
</dbReference>
<dbReference type="EMBL" id="BOON01000040">
    <property type="protein sequence ID" value="GII24692.1"/>
    <property type="molecule type" value="Genomic_DNA"/>
</dbReference>
<evidence type="ECO:0000313" key="5">
    <source>
        <dbReference type="EMBL" id="GII24692.1"/>
    </source>
</evidence>
<feature type="domain" description="Bacterial transcriptional activator" evidence="4">
    <location>
        <begin position="104"/>
        <end position="248"/>
    </location>
</feature>
<organism evidence="5 6">
    <name type="scientific">Planosporangium mesophilum</name>
    <dbReference type="NCBI Taxonomy" id="689768"/>
    <lineage>
        <taxon>Bacteria</taxon>
        <taxon>Bacillati</taxon>
        <taxon>Actinomycetota</taxon>
        <taxon>Actinomycetes</taxon>
        <taxon>Micromonosporales</taxon>
        <taxon>Micromonosporaceae</taxon>
        <taxon>Planosporangium</taxon>
    </lineage>
</organism>
<evidence type="ECO:0000256" key="2">
    <source>
        <dbReference type="ARBA" id="ARBA00023163"/>
    </source>
</evidence>
<dbReference type="PANTHER" id="PTHR35807">
    <property type="entry name" value="TRANSCRIPTIONAL REGULATOR REDD-RELATED"/>
    <property type="match status" value="1"/>
</dbReference>
<dbReference type="AlphaFoldDB" id="A0A8J3TF71"/>